<dbReference type="AlphaFoldDB" id="A0A820CIT2"/>
<organism evidence="2 3">
    <name type="scientific">Adineta steineri</name>
    <dbReference type="NCBI Taxonomy" id="433720"/>
    <lineage>
        <taxon>Eukaryota</taxon>
        <taxon>Metazoa</taxon>
        <taxon>Spiralia</taxon>
        <taxon>Gnathifera</taxon>
        <taxon>Rotifera</taxon>
        <taxon>Eurotatoria</taxon>
        <taxon>Bdelloidea</taxon>
        <taxon>Adinetida</taxon>
        <taxon>Adinetidae</taxon>
        <taxon>Adineta</taxon>
    </lineage>
</organism>
<gene>
    <name evidence="2" type="ORF">KXQ929_LOCUS40838</name>
</gene>
<comment type="caution">
    <text evidence="2">The sequence shown here is derived from an EMBL/GenBank/DDBJ whole genome shotgun (WGS) entry which is preliminary data.</text>
</comment>
<sequence length="72" mass="7647">TANSSTTESSSSVPITTTHSTLNNRIGPAIDRHQGQLYDEHGGAGTRADDRKGENVHNDGYTATPVATKDHE</sequence>
<proteinExistence type="predicted"/>
<dbReference type="Proteomes" id="UP000663868">
    <property type="component" value="Unassembled WGS sequence"/>
</dbReference>
<feature type="region of interest" description="Disordered" evidence="1">
    <location>
        <begin position="1"/>
        <end position="72"/>
    </location>
</feature>
<name>A0A820CIT2_9BILA</name>
<evidence type="ECO:0000313" key="3">
    <source>
        <dbReference type="Proteomes" id="UP000663868"/>
    </source>
</evidence>
<accession>A0A820CIT2</accession>
<feature type="compositionally biased region" description="Low complexity" evidence="1">
    <location>
        <begin position="1"/>
        <end position="18"/>
    </location>
</feature>
<dbReference type="EMBL" id="CAJOBB010008750">
    <property type="protein sequence ID" value="CAF4214400.1"/>
    <property type="molecule type" value="Genomic_DNA"/>
</dbReference>
<evidence type="ECO:0000256" key="1">
    <source>
        <dbReference type="SAM" id="MobiDB-lite"/>
    </source>
</evidence>
<protein>
    <submittedName>
        <fullName evidence="2">Uncharacterized protein</fullName>
    </submittedName>
</protein>
<reference evidence="2" key="1">
    <citation type="submission" date="2021-02" db="EMBL/GenBank/DDBJ databases">
        <authorList>
            <person name="Nowell W R."/>
        </authorList>
    </citation>
    <scope>NUCLEOTIDE SEQUENCE</scope>
</reference>
<evidence type="ECO:0000313" key="2">
    <source>
        <dbReference type="EMBL" id="CAF4214400.1"/>
    </source>
</evidence>
<feature type="non-terminal residue" evidence="2">
    <location>
        <position position="1"/>
    </location>
</feature>
<feature type="compositionally biased region" description="Basic and acidic residues" evidence="1">
    <location>
        <begin position="30"/>
        <end position="57"/>
    </location>
</feature>